<evidence type="ECO:0000313" key="11">
    <source>
        <dbReference type="Proteomes" id="UP000799750"/>
    </source>
</evidence>
<evidence type="ECO:0000256" key="3">
    <source>
        <dbReference type="ARBA" id="ARBA00006678"/>
    </source>
</evidence>
<keyword evidence="7" id="KW-0694">RNA-binding</keyword>
<dbReference type="GO" id="GO:0034475">
    <property type="term" value="P:U4 snRNA 3'-end processing"/>
    <property type="evidence" value="ECO:0007669"/>
    <property type="project" value="TreeGrafter"/>
</dbReference>
<dbReference type="GO" id="GO:0071028">
    <property type="term" value="P:nuclear mRNA surveillance"/>
    <property type="evidence" value="ECO:0007669"/>
    <property type="project" value="TreeGrafter"/>
</dbReference>
<keyword evidence="8" id="KW-0539">Nucleus</keyword>
<dbReference type="InterPro" id="IPR027408">
    <property type="entry name" value="PNPase/RNase_PH_dom_sf"/>
</dbReference>
<dbReference type="InterPro" id="IPR050080">
    <property type="entry name" value="RNase_PH"/>
</dbReference>
<dbReference type="GO" id="GO:0000177">
    <property type="term" value="C:cytoplasmic exosome (RNase complex)"/>
    <property type="evidence" value="ECO:0007669"/>
    <property type="project" value="TreeGrafter"/>
</dbReference>
<gene>
    <name evidence="10" type="ORF">BU16DRAFT_491277</name>
</gene>
<dbReference type="GO" id="GO:0000176">
    <property type="term" value="C:nuclear exosome (RNase complex)"/>
    <property type="evidence" value="ECO:0007669"/>
    <property type="project" value="TreeGrafter"/>
</dbReference>
<keyword evidence="11" id="KW-1185">Reference proteome</keyword>
<dbReference type="GO" id="GO:0005730">
    <property type="term" value="C:nucleolus"/>
    <property type="evidence" value="ECO:0007669"/>
    <property type="project" value="TreeGrafter"/>
</dbReference>
<evidence type="ECO:0000259" key="9">
    <source>
        <dbReference type="Pfam" id="PF01138"/>
    </source>
</evidence>
<dbReference type="OrthoDB" id="2504340at2759"/>
<dbReference type="PANTHER" id="PTHR11953:SF2">
    <property type="entry name" value="EXOSOME COMPLEX COMPONENT MTR3"/>
    <property type="match status" value="1"/>
</dbReference>
<dbReference type="GO" id="GO:0016075">
    <property type="term" value="P:rRNA catabolic process"/>
    <property type="evidence" value="ECO:0007669"/>
    <property type="project" value="TreeGrafter"/>
</dbReference>
<comment type="subcellular location">
    <subcellularLocation>
        <location evidence="2">Cytoplasm</location>
    </subcellularLocation>
    <subcellularLocation>
        <location evidence="1">Nucleus</location>
    </subcellularLocation>
</comment>
<reference evidence="10" key="1">
    <citation type="journal article" date="2020" name="Stud. Mycol.">
        <title>101 Dothideomycetes genomes: a test case for predicting lifestyles and emergence of pathogens.</title>
        <authorList>
            <person name="Haridas S."/>
            <person name="Albert R."/>
            <person name="Binder M."/>
            <person name="Bloem J."/>
            <person name="Labutti K."/>
            <person name="Salamov A."/>
            <person name="Andreopoulos B."/>
            <person name="Baker S."/>
            <person name="Barry K."/>
            <person name="Bills G."/>
            <person name="Bluhm B."/>
            <person name="Cannon C."/>
            <person name="Castanera R."/>
            <person name="Culley D."/>
            <person name="Daum C."/>
            <person name="Ezra D."/>
            <person name="Gonzalez J."/>
            <person name="Henrissat B."/>
            <person name="Kuo A."/>
            <person name="Liang C."/>
            <person name="Lipzen A."/>
            <person name="Lutzoni F."/>
            <person name="Magnuson J."/>
            <person name="Mondo S."/>
            <person name="Nolan M."/>
            <person name="Ohm R."/>
            <person name="Pangilinan J."/>
            <person name="Park H.-J."/>
            <person name="Ramirez L."/>
            <person name="Alfaro M."/>
            <person name="Sun H."/>
            <person name="Tritt A."/>
            <person name="Yoshinaga Y."/>
            <person name="Zwiers L.-H."/>
            <person name="Turgeon B."/>
            <person name="Goodwin S."/>
            <person name="Spatafora J."/>
            <person name="Crous P."/>
            <person name="Grigoriev I."/>
        </authorList>
    </citation>
    <scope>NUCLEOTIDE SEQUENCE</scope>
    <source>
        <strain evidence="10">CBS 269.34</strain>
    </source>
</reference>
<comment type="similarity">
    <text evidence="3">Belongs to the RNase PH family.</text>
</comment>
<dbReference type="InterPro" id="IPR020568">
    <property type="entry name" value="Ribosomal_Su5_D2-typ_SF"/>
</dbReference>
<keyword evidence="6" id="KW-0271">Exosome</keyword>
<evidence type="ECO:0000256" key="8">
    <source>
        <dbReference type="ARBA" id="ARBA00023242"/>
    </source>
</evidence>
<dbReference type="SUPFAM" id="SSF54211">
    <property type="entry name" value="Ribosomal protein S5 domain 2-like"/>
    <property type="match status" value="1"/>
</dbReference>
<proteinExistence type="inferred from homology"/>
<dbReference type="Pfam" id="PF01138">
    <property type="entry name" value="RNase_PH"/>
    <property type="match status" value="1"/>
</dbReference>
<sequence>MTDRRRTNAPSGGTSAPVFVYPVKGADSLASQRPTRTRAPDELRKIFLKTGLVPSASGSAYLELSPPSAPPSKTLRPSRTSLKLTCAVHGPKPLPRSAPFSPHLILSTTVKFAPFATRARRGYIRDSTERDLGVHLETALRGVVLGERWPKSGVEVIVTVIEGEEDGWWGDSIVGGSSGAGGGGWGLMSVLAGAITVASAAIADAGIDCVDLVSGGVAAVVRDVDPKGKGNTEEGLQEGESLVLDPCPAEHKEMVAACVVGYLAGRDEITEVWMKGEAGGASDVLLDKAVYAAVASVSVVKEAVRESVEQKYKDVLGGGKGVFRGPQVPKEVEMTG</sequence>
<evidence type="ECO:0000256" key="5">
    <source>
        <dbReference type="ARBA" id="ARBA00022552"/>
    </source>
</evidence>
<name>A0A6A6QHU1_9PEZI</name>
<keyword evidence="4" id="KW-0963">Cytoplasm</keyword>
<dbReference type="CDD" id="cd11371">
    <property type="entry name" value="RNase_PH_MTR3"/>
    <property type="match status" value="1"/>
</dbReference>
<accession>A0A6A6QHU1</accession>
<organism evidence="10 11">
    <name type="scientific">Lophium mytilinum</name>
    <dbReference type="NCBI Taxonomy" id="390894"/>
    <lineage>
        <taxon>Eukaryota</taxon>
        <taxon>Fungi</taxon>
        <taxon>Dikarya</taxon>
        <taxon>Ascomycota</taxon>
        <taxon>Pezizomycotina</taxon>
        <taxon>Dothideomycetes</taxon>
        <taxon>Pleosporomycetidae</taxon>
        <taxon>Mytilinidiales</taxon>
        <taxon>Mytilinidiaceae</taxon>
        <taxon>Lophium</taxon>
    </lineage>
</organism>
<protein>
    <recommendedName>
        <fullName evidence="9">Exoribonuclease phosphorolytic domain-containing protein</fullName>
    </recommendedName>
</protein>
<dbReference type="InterPro" id="IPR036345">
    <property type="entry name" value="ExoRNase_PH_dom2_sf"/>
</dbReference>
<feature type="domain" description="Exoribonuclease phosphorolytic" evidence="9">
    <location>
        <begin position="42"/>
        <end position="207"/>
    </location>
</feature>
<dbReference type="Gene3D" id="3.30.230.70">
    <property type="entry name" value="GHMP Kinase, N-terminal domain"/>
    <property type="match status" value="1"/>
</dbReference>
<dbReference type="InterPro" id="IPR001247">
    <property type="entry name" value="ExoRNase_PH_dom1"/>
</dbReference>
<dbReference type="SUPFAM" id="SSF55666">
    <property type="entry name" value="Ribonuclease PH domain 2-like"/>
    <property type="match status" value="1"/>
</dbReference>
<dbReference type="GO" id="GO:0003723">
    <property type="term" value="F:RNA binding"/>
    <property type="evidence" value="ECO:0007669"/>
    <property type="project" value="UniProtKB-KW"/>
</dbReference>
<dbReference type="EMBL" id="MU004194">
    <property type="protein sequence ID" value="KAF2491998.1"/>
    <property type="molecule type" value="Genomic_DNA"/>
</dbReference>
<evidence type="ECO:0000256" key="4">
    <source>
        <dbReference type="ARBA" id="ARBA00022490"/>
    </source>
</evidence>
<dbReference type="AlphaFoldDB" id="A0A6A6QHU1"/>
<evidence type="ECO:0000313" key="10">
    <source>
        <dbReference type="EMBL" id="KAF2491998.1"/>
    </source>
</evidence>
<keyword evidence="5" id="KW-0698">rRNA processing</keyword>
<evidence type="ECO:0000256" key="7">
    <source>
        <dbReference type="ARBA" id="ARBA00022884"/>
    </source>
</evidence>
<evidence type="ECO:0000256" key="6">
    <source>
        <dbReference type="ARBA" id="ARBA00022835"/>
    </source>
</evidence>
<dbReference type="GO" id="GO:0071051">
    <property type="term" value="P:poly(A)-dependent snoRNA 3'-end processing"/>
    <property type="evidence" value="ECO:0007669"/>
    <property type="project" value="TreeGrafter"/>
</dbReference>
<dbReference type="GO" id="GO:0006364">
    <property type="term" value="P:rRNA processing"/>
    <property type="evidence" value="ECO:0007669"/>
    <property type="project" value="UniProtKB-KW"/>
</dbReference>
<evidence type="ECO:0000256" key="1">
    <source>
        <dbReference type="ARBA" id="ARBA00004123"/>
    </source>
</evidence>
<dbReference type="PANTHER" id="PTHR11953">
    <property type="entry name" value="EXOSOME COMPLEX COMPONENT"/>
    <property type="match status" value="1"/>
</dbReference>
<evidence type="ECO:0000256" key="2">
    <source>
        <dbReference type="ARBA" id="ARBA00004496"/>
    </source>
</evidence>
<dbReference type="Proteomes" id="UP000799750">
    <property type="component" value="Unassembled WGS sequence"/>
</dbReference>